<evidence type="ECO:0000313" key="2">
    <source>
        <dbReference type="Proteomes" id="UP000325313"/>
    </source>
</evidence>
<dbReference type="Proteomes" id="UP000325313">
    <property type="component" value="Unassembled WGS sequence"/>
</dbReference>
<evidence type="ECO:0000313" key="1">
    <source>
        <dbReference type="EMBL" id="KAA1123847.1"/>
    </source>
</evidence>
<dbReference type="AlphaFoldDB" id="A0A5B0RDQ5"/>
<organism evidence="1 2">
    <name type="scientific">Puccinia graminis f. sp. tritici</name>
    <dbReference type="NCBI Taxonomy" id="56615"/>
    <lineage>
        <taxon>Eukaryota</taxon>
        <taxon>Fungi</taxon>
        <taxon>Dikarya</taxon>
        <taxon>Basidiomycota</taxon>
        <taxon>Pucciniomycotina</taxon>
        <taxon>Pucciniomycetes</taxon>
        <taxon>Pucciniales</taxon>
        <taxon>Pucciniaceae</taxon>
        <taxon>Puccinia</taxon>
    </lineage>
</organism>
<dbReference type="EMBL" id="VDEP01000206">
    <property type="protein sequence ID" value="KAA1123847.1"/>
    <property type="molecule type" value="Genomic_DNA"/>
</dbReference>
<comment type="caution">
    <text evidence="1">The sequence shown here is derived from an EMBL/GenBank/DDBJ whole genome shotgun (WGS) entry which is preliminary data.</text>
</comment>
<name>A0A5B0RDQ5_PUCGR</name>
<protein>
    <submittedName>
        <fullName evidence="1">Uncharacterized protein</fullName>
    </submittedName>
</protein>
<reference evidence="1 2" key="1">
    <citation type="submission" date="2019-05" db="EMBL/GenBank/DDBJ databases">
        <title>Emergence of the Ug99 lineage of the wheat stem rust pathogen through somatic hybridization.</title>
        <authorList>
            <person name="Li F."/>
            <person name="Upadhyaya N.M."/>
            <person name="Sperschneider J."/>
            <person name="Matny O."/>
            <person name="Nguyen-Phuc H."/>
            <person name="Mago R."/>
            <person name="Raley C."/>
            <person name="Miller M.E."/>
            <person name="Silverstein K.A.T."/>
            <person name="Henningsen E."/>
            <person name="Hirsch C.D."/>
            <person name="Visser B."/>
            <person name="Pretorius Z.A."/>
            <person name="Steffenson B.J."/>
            <person name="Schwessinger B."/>
            <person name="Dodds P.N."/>
            <person name="Figueroa M."/>
        </authorList>
    </citation>
    <scope>NUCLEOTIDE SEQUENCE [LARGE SCALE GENOMIC DNA]</scope>
    <source>
        <strain evidence="1 2">Ug99</strain>
    </source>
</reference>
<sequence>MATLAPVGSTPTEIVQHNSICPALITLTYLTAEEDMWQIAYLQLISQLKYGMIRRTSLSSLIELSVLTLEGFKSLNRHRSAWVVSRDLAYPGNQYTSMLYHDQESEVEMATYGSSYLQY</sequence>
<proteinExistence type="predicted"/>
<gene>
    <name evidence="1" type="ORF">PGTUg99_025883</name>
</gene>
<accession>A0A5B0RDQ5</accession>